<evidence type="ECO:0000313" key="11">
    <source>
        <dbReference type="Proteomes" id="UP001648503"/>
    </source>
</evidence>
<evidence type="ECO:0000256" key="1">
    <source>
        <dbReference type="ARBA" id="ARBA00012513"/>
    </source>
</evidence>
<feature type="region of interest" description="Disordered" evidence="7">
    <location>
        <begin position="57"/>
        <end position="119"/>
    </location>
</feature>
<evidence type="ECO:0000256" key="5">
    <source>
        <dbReference type="ARBA" id="ARBA00022777"/>
    </source>
</evidence>
<dbReference type="PANTHER" id="PTHR44167:SF23">
    <property type="entry name" value="CDC7 KINASE, ISOFORM A-RELATED"/>
    <property type="match status" value="1"/>
</dbReference>
<dbReference type="InterPro" id="IPR008271">
    <property type="entry name" value="Ser/Thr_kinase_AS"/>
</dbReference>
<evidence type="ECO:0000256" key="2">
    <source>
        <dbReference type="ARBA" id="ARBA00022527"/>
    </source>
</evidence>
<evidence type="ECO:0000256" key="6">
    <source>
        <dbReference type="ARBA" id="ARBA00022840"/>
    </source>
</evidence>
<dbReference type="Gene3D" id="1.10.510.10">
    <property type="entry name" value="Transferase(Phosphotransferase) domain 1"/>
    <property type="match status" value="1"/>
</dbReference>
<evidence type="ECO:0000259" key="8">
    <source>
        <dbReference type="PROSITE" id="PS50011"/>
    </source>
</evidence>
<keyword evidence="5" id="KW-0418">Kinase</keyword>
<accession>A0ABQ8F0H9</accession>
<evidence type="ECO:0000313" key="10">
    <source>
        <dbReference type="EMBL" id="KAH6589013.1"/>
    </source>
</evidence>
<keyword evidence="6" id="KW-0067">ATP-binding</keyword>
<dbReference type="PANTHER" id="PTHR44167">
    <property type="entry name" value="OVARIAN-SPECIFIC SERINE/THREONINE-PROTEIN KINASE LOK-RELATED"/>
    <property type="match status" value="1"/>
</dbReference>
<dbReference type="PROSITE" id="PS00108">
    <property type="entry name" value="PROTEIN_KINASE_ST"/>
    <property type="match status" value="1"/>
</dbReference>
<dbReference type="EMBL" id="JAFCIX010000503">
    <property type="protein sequence ID" value="KAH6588474.1"/>
    <property type="molecule type" value="Genomic_DNA"/>
</dbReference>
<sequence>MVDNRLHPDSVGCALAAHAFYKSPLEGIAASAPAEELDVGSQDISKDIMDSTELLGASGQASTHHHKCYPHKGQIDEQDSEDANDDEDQEGVEHVDGLPNPDLDGDEDSEDDREEELEQSIQQEIDEFYLEFPCESDYYIFDKIGEGTFSSVYKAIDTKHYRYKTAWCLDHIPAGIRQQQLAMKSMIGALSLSRTSNCSIVALKRIYATSSPTRIYNEIKILFLLRGHPNIAPIITAMRHTDQVVVVMRYFSHDDFKSYYYDLTREEIQAYMWALLNALAYTHKHNLIHRDIKPSNFLYSRKGRTGVLVDFGLAQEEISKPPAKSQDVNGRGYTEAEYIQRANTRPKRRRLGYFVTDTRPAIRASRAGTRGFRAPEVLFKVVHQTRAIDIWSVGVILLCIATGNFPFFQSNDDQDALLEIATLFGLADMRKVATKLGRTFETNVPNINKRIQFYDLVLRFGTGRENILCDAGYDLLEKLLTLHPADRITAQQALEHPFFNGIERGISDQSKLN</sequence>
<feature type="domain" description="Protein kinase" evidence="8">
    <location>
        <begin position="138"/>
        <end position="499"/>
    </location>
</feature>
<feature type="compositionally biased region" description="Acidic residues" evidence="7">
    <location>
        <begin position="76"/>
        <end position="90"/>
    </location>
</feature>
<keyword evidence="11" id="KW-1185">Reference proteome</keyword>
<comment type="caution">
    <text evidence="9">The sequence shown here is derived from an EMBL/GenBank/DDBJ whole genome shotgun (WGS) entry which is preliminary data.</text>
</comment>
<keyword evidence="2" id="KW-0723">Serine/threonine-protein kinase</keyword>
<proteinExistence type="predicted"/>
<gene>
    <name evidence="10" type="ORF">BASA50_010329</name>
    <name evidence="9" type="ORF">BASA50_010700</name>
</gene>
<evidence type="ECO:0000256" key="3">
    <source>
        <dbReference type="ARBA" id="ARBA00022679"/>
    </source>
</evidence>
<protein>
    <recommendedName>
        <fullName evidence="1">non-specific serine/threonine protein kinase</fullName>
        <ecNumber evidence="1">2.7.11.1</ecNumber>
    </recommendedName>
</protein>
<dbReference type="InterPro" id="IPR011009">
    <property type="entry name" value="Kinase-like_dom_sf"/>
</dbReference>
<dbReference type="SUPFAM" id="SSF56112">
    <property type="entry name" value="Protein kinase-like (PK-like)"/>
    <property type="match status" value="1"/>
</dbReference>
<keyword evidence="4" id="KW-0547">Nucleotide-binding</keyword>
<dbReference type="PROSITE" id="PS50011">
    <property type="entry name" value="PROTEIN_KINASE_DOM"/>
    <property type="match status" value="1"/>
</dbReference>
<evidence type="ECO:0000256" key="7">
    <source>
        <dbReference type="SAM" id="MobiDB-lite"/>
    </source>
</evidence>
<dbReference type="Proteomes" id="UP001648503">
    <property type="component" value="Unassembled WGS sequence"/>
</dbReference>
<dbReference type="CDD" id="cd14019">
    <property type="entry name" value="STKc_Cdc7"/>
    <property type="match status" value="1"/>
</dbReference>
<organism evidence="9 11">
    <name type="scientific">Batrachochytrium salamandrivorans</name>
    <dbReference type="NCBI Taxonomy" id="1357716"/>
    <lineage>
        <taxon>Eukaryota</taxon>
        <taxon>Fungi</taxon>
        <taxon>Fungi incertae sedis</taxon>
        <taxon>Chytridiomycota</taxon>
        <taxon>Chytridiomycota incertae sedis</taxon>
        <taxon>Chytridiomycetes</taxon>
        <taxon>Rhizophydiales</taxon>
        <taxon>Rhizophydiales incertae sedis</taxon>
        <taxon>Batrachochytrium</taxon>
    </lineage>
</organism>
<evidence type="ECO:0000256" key="4">
    <source>
        <dbReference type="ARBA" id="ARBA00022741"/>
    </source>
</evidence>
<reference evidence="9 11" key="1">
    <citation type="submission" date="2021-02" db="EMBL/GenBank/DDBJ databases">
        <title>Variation within the Batrachochytrium salamandrivorans European outbreak.</title>
        <authorList>
            <person name="Kelly M."/>
            <person name="Pasmans F."/>
            <person name="Shea T.P."/>
            <person name="Munoz J.F."/>
            <person name="Carranza S."/>
            <person name="Cuomo C.A."/>
            <person name="Martel A."/>
        </authorList>
    </citation>
    <scope>NUCLEOTIDE SEQUENCE [LARGE SCALE GENOMIC DNA]</scope>
    <source>
        <strain evidence="9 11">AMFP18/2</strain>
    </source>
</reference>
<dbReference type="EMBL" id="JAFCIX010000479">
    <property type="protein sequence ID" value="KAH6589013.1"/>
    <property type="molecule type" value="Genomic_DNA"/>
</dbReference>
<dbReference type="Pfam" id="PF00069">
    <property type="entry name" value="Pkinase"/>
    <property type="match status" value="2"/>
</dbReference>
<dbReference type="SMART" id="SM00220">
    <property type="entry name" value="S_TKc"/>
    <property type="match status" value="1"/>
</dbReference>
<dbReference type="InterPro" id="IPR000719">
    <property type="entry name" value="Prot_kinase_dom"/>
</dbReference>
<dbReference type="Gene3D" id="3.30.200.20">
    <property type="entry name" value="Phosphorylase Kinase, domain 1"/>
    <property type="match status" value="1"/>
</dbReference>
<name>A0ABQ8F0H9_9FUNG</name>
<keyword evidence="3" id="KW-0808">Transferase</keyword>
<evidence type="ECO:0000313" key="9">
    <source>
        <dbReference type="EMBL" id="KAH6588474.1"/>
    </source>
</evidence>
<dbReference type="EC" id="2.7.11.1" evidence="1"/>
<feature type="compositionally biased region" description="Acidic residues" evidence="7">
    <location>
        <begin position="103"/>
        <end position="119"/>
    </location>
</feature>